<dbReference type="RefSeq" id="WP_255855076.1">
    <property type="nucleotide sequence ID" value="NZ_CP073347.1"/>
</dbReference>
<name>A0ABY5HNX2_9GAMM</name>
<gene>
    <name evidence="1" type="ORF">KDW95_04460</name>
</gene>
<evidence type="ECO:0000313" key="2">
    <source>
        <dbReference type="Proteomes" id="UP001058461"/>
    </source>
</evidence>
<keyword evidence="2" id="KW-1185">Reference proteome</keyword>
<protein>
    <recommendedName>
        <fullName evidence="3">Major tail protein</fullName>
    </recommendedName>
</protein>
<evidence type="ECO:0000313" key="1">
    <source>
        <dbReference type="EMBL" id="UTW12932.1"/>
    </source>
</evidence>
<evidence type="ECO:0008006" key="3">
    <source>
        <dbReference type="Google" id="ProtNLM"/>
    </source>
</evidence>
<sequence length="251" mass="26198">MSGLLLAGDVYFDRLTDAGVSTGLVGPINVTQLQINTPSESVDRTSKKKTSYGQVLDSVVLPQPTELTIAIDDQPADLLALALLGDVEVLNQASASVSAAAFTLPAANKWLKLPQGNLASAGLAVFESDGVTGIAAAAYEINYALGMIRTTPDGVLDTGSSTDIKMDYTHNAISGSRIKGAIRSIIRVKLYLDGTNLATGLPVKLQIPEAVVAPTEAVDLFASEYVSATLAGKIKLLDGETAPFYLDQESA</sequence>
<reference evidence="1" key="1">
    <citation type="submission" date="2021-04" db="EMBL/GenBank/DDBJ databases">
        <title>Oceanospirillales bacteria with DddD are important DMSP degraders in coastal seawater.</title>
        <authorList>
            <person name="Liu J."/>
        </authorList>
    </citation>
    <scope>NUCLEOTIDE SEQUENCE</scope>
    <source>
        <strain evidence="1">D13-1</strain>
    </source>
</reference>
<dbReference type="EMBL" id="CP073347">
    <property type="protein sequence ID" value="UTW12932.1"/>
    <property type="molecule type" value="Genomic_DNA"/>
</dbReference>
<organism evidence="1 2">
    <name type="scientific">Marinobacterium rhizophilum</name>
    <dbReference type="NCBI Taxonomy" id="420402"/>
    <lineage>
        <taxon>Bacteria</taxon>
        <taxon>Pseudomonadati</taxon>
        <taxon>Pseudomonadota</taxon>
        <taxon>Gammaproteobacteria</taxon>
        <taxon>Oceanospirillales</taxon>
        <taxon>Oceanospirillaceae</taxon>
        <taxon>Marinobacterium</taxon>
    </lineage>
</organism>
<accession>A0ABY5HNX2</accession>
<proteinExistence type="predicted"/>
<dbReference type="Proteomes" id="UP001058461">
    <property type="component" value="Chromosome"/>
</dbReference>